<dbReference type="RefSeq" id="WP_152157408.1">
    <property type="nucleotide sequence ID" value="NZ_WEHX01000003.1"/>
</dbReference>
<dbReference type="GO" id="GO:0051539">
    <property type="term" value="F:4 iron, 4 sulfur cluster binding"/>
    <property type="evidence" value="ECO:0007669"/>
    <property type="project" value="UniProtKB-KW"/>
</dbReference>
<reference evidence="6 7" key="1">
    <citation type="submission" date="2019-10" db="EMBL/GenBank/DDBJ databases">
        <title>Genome diversity of Sutterella seckii.</title>
        <authorList>
            <person name="Chaplin A.V."/>
            <person name="Sokolova S.R."/>
            <person name="Mosin K.A."/>
            <person name="Ivanova E.L."/>
            <person name="Kochetkova T.O."/>
            <person name="Goltsov A.Y."/>
            <person name="Trofimov D.Y."/>
            <person name="Efimov B.A."/>
        </authorList>
    </citation>
    <scope>NUCLEOTIDE SEQUENCE [LARGE SCALE GENOMIC DNA]</scope>
    <source>
        <strain evidence="6 7">ASD393</strain>
    </source>
</reference>
<keyword evidence="2" id="KW-0479">Metal-binding</keyword>
<evidence type="ECO:0000256" key="1">
    <source>
        <dbReference type="ARBA" id="ARBA00022485"/>
    </source>
</evidence>
<dbReference type="PROSITE" id="PS00198">
    <property type="entry name" value="4FE4S_FER_1"/>
    <property type="match status" value="1"/>
</dbReference>
<dbReference type="InterPro" id="IPR050572">
    <property type="entry name" value="Fe-S_Ferredoxin"/>
</dbReference>
<comment type="caution">
    <text evidence="6">The sequence shown here is derived from an EMBL/GenBank/DDBJ whole genome shotgun (WGS) entry which is preliminary data.</text>
</comment>
<dbReference type="PANTHER" id="PTHR43687">
    <property type="entry name" value="ADENYLYLSULFATE REDUCTASE, BETA SUBUNIT"/>
    <property type="match status" value="1"/>
</dbReference>
<gene>
    <name evidence="6" type="ORF">GBM95_01120</name>
</gene>
<evidence type="ECO:0000256" key="2">
    <source>
        <dbReference type="ARBA" id="ARBA00022723"/>
    </source>
</evidence>
<dbReference type="InterPro" id="IPR017896">
    <property type="entry name" value="4Fe4S_Fe-S-bd"/>
</dbReference>
<organism evidence="6 7">
    <name type="scientific">Sutterella seckii</name>
    <dbReference type="NCBI Taxonomy" id="1944635"/>
    <lineage>
        <taxon>Bacteria</taxon>
        <taxon>Pseudomonadati</taxon>
        <taxon>Pseudomonadota</taxon>
        <taxon>Betaproteobacteria</taxon>
        <taxon>Burkholderiales</taxon>
        <taxon>Sutterellaceae</taxon>
        <taxon>Sutterella</taxon>
    </lineage>
</organism>
<evidence type="ECO:0000313" key="6">
    <source>
        <dbReference type="EMBL" id="KAB7662929.1"/>
    </source>
</evidence>
<dbReference type="SUPFAM" id="SSF54862">
    <property type="entry name" value="4Fe-4S ferredoxins"/>
    <property type="match status" value="1"/>
</dbReference>
<dbReference type="InterPro" id="IPR006311">
    <property type="entry name" value="TAT_signal"/>
</dbReference>
<feature type="domain" description="4Fe-4S ferredoxin-type" evidence="5">
    <location>
        <begin position="158"/>
        <end position="188"/>
    </location>
</feature>
<dbReference type="OrthoDB" id="9786737at2"/>
<evidence type="ECO:0000256" key="4">
    <source>
        <dbReference type="ARBA" id="ARBA00023014"/>
    </source>
</evidence>
<dbReference type="AlphaFoldDB" id="A0A6I1EVM0"/>
<evidence type="ECO:0000256" key="3">
    <source>
        <dbReference type="ARBA" id="ARBA00023004"/>
    </source>
</evidence>
<protein>
    <submittedName>
        <fullName evidence="6">4Fe-4S dicluster domain-containing protein</fullName>
    </submittedName>
</protein>
<proteinExistence type="predicted"/>
<dbReference type="InterPro" id="IPR017900">
    <property type="entry name" value="4Fe4S_Fe_S_CS"/>
</dbReference>
<feature type="domain" description="4Fe-4S ferredoxin-type" evidence="5">
    <location>
        <begin position="124"/>
        <end position="157"/>
    </location>
</feature>
<dbReference type="EMBL" id="WEHX01000003">
    <property type="protein sequence ID" value="KAB7662929.1"/>
    <property type="molecule type" value="Genomic_DNA"/>
</dbReference>
<keyword evidence="4" id="KW-0411">Iron-sulfur</keyword>
<dbReference type="PANTHER" id="PTHR43687:SF1">
    <property type="entry name" value="FERREDOXIN III"/>
    <property type="match status" value="1"/>
</dbReference>
<accession>A0A6I1EVM0</accession>
<dbReference type="Pfam" id="PF12838">
    <property type="entry name" value="Fer4_7"/>
    <property type="match status" value="2"/>
</dbReference>
<dbReference type="PROSITE" id="PS51379">
    <property type="entry name" value="4FE4S_FER_2"/>
    <property type="match status" value="3"/>
</dbReference>
<dbReference type="CDD" id="cd16373">
    <property type="entry name" value="DMSOR_beta_like"/>
    <property type="match status" value="1"/>
</dbReference>
<keyword evidence="3" id="KW-0408">Iron</keyword>
<dbReference type="PROSITE" id="PS51318">
    <property type="entry name" value="TAT"/>
    <property type="match status" value="1"/>
</dbReference>
<evidence type="ECO:0000259" key="5">
    <source>
        <dbReference type="PROSITE" id="PS51379"/>
    </source>
</evidence>
<dbReference type="GO" id="GO:0046872">
    <property type="term" value="F:metal ion binding"/>
    <property type="evidence" value="ECO:0007669"/>
    <property type="project" value="UniProtKB-KW"/>
</dbReference>
<sequence>MPAESQKKSPQKFDRRGLLAGSAGAAGLLLLGTWGSAEGEPHLVRPPGSVSPEGFLARCLRCDRCRSVCHTNVIGAGKLSDGILALRTPVMDFRLGFCDFCEKCAEVCPTGAIAAFDPETAKIGLAEVTDSCIALRTGACTKCHEACPYEAIDLDPRNRPIVNAEKCNGCGKCELICPSHVYQSWRGEAERGIVVRPLSAASSNEEGGSK</sequence>
<dbReference type="Gene3D" id="3.30.70.20">
    <property type="match status" value="2"/>
</dbReference>
<keyword evidence="1" id="KW-0004">4Fe-4S</keyword>
<dbReference type="Proteomes" id="UP000430564">
    <property type="component" value="Unassembled WGS sequence"/>
</dbReference>
<name>A0A6I1EVM0_9BURK</name>
<evidence type="ECO:0000313" key="7">
    <source>
        <dbReference type="Proteomes" id="UP000430564"/>
    </source>
</evidence>
<feature type="domain" description="4Fe-4S ferredoxin-type" evidence="5">
    <location>
        <begin position="87"/>
        <end position="119"/>
    </location>
</feature>